<evidence type="ECO:0000313" key="3">
    <source>
        <dbReference type="Proteomes" id="UP000547628"/>
    </source>
</evidence>
<dbReference type="Proteomes" id="UP000547628">
    <property type="component" value="Unassembled WGS sequence"/>
</dbReference>
<comment type="caution">
    <text evidence="2">The sequence shown here is derived from an EMBL/GenBank/DDBJ whole genome shotgun (WGS) entry which is preliminary data.</text>
</comment>
<feature type="domain" description="Siphovirus-type tail component RIFT-related" evidence="1">
    <location>
        <begin position="60"/>
        <end position="128"/>
    </location>
</feature>
<proteinExistence type="predicted"/>
<evidence type="ECO:0000313" key="2">
    <source>
        <dbReference type="EMBL" id="MBB1122790.1"/>
    </source>
</evidence>
<accession>A0A839H359</accession>
<protein>
    <submittedName>
        <fullName evidence="2">Phage tail family protein</fullName>
    </submittedName>
</protein>
<dbReference type="AlphaFoldDB" id="A0A839H359"/>
<organism evidence="2 3">
    <name type="scientific">Limosilactobacillus albertensis</name>
    <dbReference type="NCBI Taxonomy" id="2759752"/>
    <lineage>
        <taxon>Bacteria</taxon>
        <taxon>Bacillati</taxon>
        <taxon>Bacillota</taxon>
        <taxon>Bacilli</taxon>
        <taxon>Lactobacillales</taxon>
        <taxon>Lactobacillaceae</taxon>
        <taxon>Limosilactobacillus</taxon>
    </lineage>
</organism>
<reference evidence="2 3" key="1">
    <citation type="submission" date="2020-07" db="EMBL/GenBank/DDBJ databases">
        <title>Description of Limosilactobacillus balticus sp. nov., Limosilactobacillus agrestis sp. nov., Limosilactobacillus albertensis sp. nov., Limosilactobacillus rudii sp. nov., Limosilactobacillus fastidiosus sp. nov., five novel Limosilactobacillus species isolated from the vertebrate gastrointestinal tract, and proposal of 6 subspecies of Limosilactobacillus reuteri adapted to the gastrointestinal tract of specific vertebrate hosts.</title>
        <authorList>
            <person name="Li F."/>
            <person name="Cheng C."/>
            <person name="Zheng J."/>
            <person name="Quevedo R.M."/>
            <person name="Li J."/>
            <person name="Roos S."/>
            <person name="Gaenzle M.G."/>
            <person name="Walter J."/>
        </authorList>
    </citation>
    <scope>NUCLEOTIDE SEQUENCE [LARGE SCALE GENOMIC DNA]</scope>
    <source>
        <strain evidence="2 3">Lr3000</strain>
    </source>
</reference>
<dbReference type="InterPro" id="IPR008841">
    <property type="entry name" value="Siphovirus-type_tail_N"/>
</dbReference>
<evidence type="ECO:0000259" key="1">
    <source>
        <dbReference type="Pfam" id="PF05709"/>
    </source>
</evidence>
<dbReference type="EMBL" id="JACIVD010000048">
    <property type="protein sequence ID" value="MBB1122790.1"/>
    <property type="molecule type" value="Genomic_DNA"/>
</dbReference>
<name>A0A839H359_9LACO</name>
<dbReference type="RefSeq" id="WP_182602089.1">
    <property type="nucleotide sequence ID" value="NZ_JACIVD010000048.1"/>
</dbReference>
<dbReference type="Pfam" id="PF05709">
    <property type="entry name" value="Sipho_tail"/>
    <property type="match status" value="1"/>
</dbReference>
<gene>
    <name evidence="2" type="ORF">H5S41_02245</name>
</gene>
<sequence length="313" mass="36156">MRRIDLLGGRRNKRLVVRMYRDWQGLNSSNSWWKNHDEATMTNVENICPDLHLLDIQTNPTIQNTYAQDAGIDGSRFEYNNLAKTTIKLRFWLHWSTYDDYLDKKHDIQAYFAAKARFIIQTSYHPALHAACYTSKVDMNLPEDHADLHDLVFDVELDNALGMWFTNNTDWIEKHWDSYMNSDLRLPNNATIDQLHWNLTAGSNKVFIPGDVMQQMTNPAMSTTITVHGASSGVKIFNKTSNTWLEAHNDKTSKTNVPSSITWYNLNLCDGDDHPINQCSNSLDFWLDPGWNEIVLSNASSAYINTNFYFTNF</sequence>